<reference evidence="1 2" key="1">
    <citation type="submission" date="2019-12" db="EMBL/GenBank/DDBJ databases">
        <title>Chromosome-level assembly of the Caenorhabditis remanei genome.</title>
        <authorList>
            <person name="Teterina A.A."/>
            <person name="Willis J.H."/>
            <person name="Phillips P.C."/>
        </authorList>
    </citation>
    <scope>NUCLEOTIDE SEQUENCE [LARGE SCALE GENOMIC DNA]</scope>
    <source>
        <strain evidence="1 2">PX506</strain>
        <tissue evidence="1">Whole organism</tissue>
    </source>
</reference>
<dbReference type="PANTHER" id="PTHR31379:SF1">
    <property type="entry name" value="F-BOX C PROTEIN-RELATED"/>
    <property type="match status" value="1"/>
</dbReference>
<dbReference type="PANTHER" id="PTHR31379">
    <property type="entry name" value="F-BOX C PROTEIN-RELATED-RELATED"/>
    <property type="match status" value="1"/>
</dbReference>
<dbReference type="RefSeq" id="XP_053588833.1">
    <property type="nucleotide sequence ID" value="XM_053724639.1"/>
</dbReference>
<protein>
    <submittedName>
        <fullName evidence="1">Uncharacterized protein</fullName>
    </submittedName>
</protein>
<dbReference type="Pfam" id="PF12078">
    <property type="entry name" value="DUF3557"/>
    <property type="match status" value="1"/>
</dbReference>
<dbReference type="AlphaFoldDB" id="A0A6A5HDH2"/>
<sequence>MRVIPVQYESLKAILPYIEPNTRFQISLRIPSISSLEKRLSLKIVNLKFSKTGLEINGARYRLGVYCEIKDKKVSSEIQMSMLPMSHDIDEHGFTISLGINTVLPGDVDLRREILRNSQNDTDRRERLLVQELRGLKKILAERWEYTEQDEFPTVPSYPEYRAEIHWKQSSVRLIRDRINSLQTALEPFKHRRNNTKPPFTNWIQLTVTSQRRGLIQRIPYNKNLFVAMKMLISTMFGKRSSIISVKNVTIDFCDYILRFPVETKLRIQSLDLLSWNASNFQAFSRIIDKSSFPLQQLTMKCGARRSRFEHVIVKDARTLIIDKTTTISRPWIPILRNLTNRHLYLKQQSRNESHVDYVNFISSWLENGRPVGTSWTAIMKEETVKRVLINLKMRPDVVAVSDNYVELRVNASSSLQVFYKALQPSDPYTKWLLNWRVVRPQSTTSIDHFSGISQVAQSFHKKLRASMQH</sequence>
<gene>
    <name evidence="1" type="ORF">GCK72_004371</name>
</gene>
<dbReference type="CTD" id="78773876"/>
<dbReference type="InterPro" id="IPR021942">
    <property type="entry name" value="DUF3557"/>
</dbReference>
<evidence type="ECO:0000313" key="1">
    <source>
        <dbReference type="EMBL" id="KAF1764423.1"/>
    </source>
</evidence>
<dbReference type="GeneID" id="78773876"/>
<organism evidence="1 2">
    <name type="scientific">Caenorhabditis remanei</name>
    <name type="common">Caenorhabditis vulgaris</name>
    <dbReference type="NCBI Taxonomy" id="31234"/>
    <lineage>
        <taxon>Eukaryota</taxon>
        <taxon>Metazoa</taxon>
        <taxon>Ecdysozoa</taxon>
        <taxon>Nematoda</taxon>
        <taxon>Chromadorea</taxon>
        <taxon>Rhabditida</taxon>
        <taxon>Rhabditina</taxon>
        <taxon>Rhabditomorpha</taxon>
        <taxon>Rhabditoidea</taxon>
        <taxon>Rhabditidae</taxon>
        <taxon>Peloderinae</taxon>
        <taxon>Caenorhabditis</taxon>
    </lineage>
</organism>
<comment type="caution">
    <text evidence="1">The sequence shown here is derived from an EMBL/GenBank/DDBJ whole genome shotgun (WGS) entry which is preliminary data.</text>
</comment>
<accession>A0A6A5HDH2</accession>
<proteinExistence type="predicted"/>
<dbReference type="Proteomes" id="UP000483820">
    <property type="component" value="Chromosome II"/>
</dbReference>
<dbReference type="EMBL" id="WUAV01000002">
    <property type="protein sequence ID" value="KAF1764423.1"/>
    <property type="molecule type" value="Genomic_DNA"/>
</dbReference>
<dbReference type="KEGG" id="crq:GCK72_004371"/>
<evidence type="ECO:0000313" key="2">
    <source>
        <dbReference type="Proteomes" id="UP000483820"/>
    </source>
</evidence>
<name>A0A6A5HDH2_CAERE</name>